<reference evidence="6 7" key="1">
    <citation type="submission" date="2019-09" db="EMBL/GenBank/DDBJ databases">
        <title>Genomes of Cryomorphaceae.</title>
        <authorList>
            <person name="Bowman J.P."/>
        </authorList>
    </citation>
    <scope>NUCLEOTIDE SEQUENCE [LARGE SCALE GENOMIC DNA]</scope>
    <source>
        <strain evidence="6 7">KCTC 52047</strain>
    </source>
</reference>
<dbReference type="EC" id="2.6.1.92" evidence="6"/>
<dbReference type="InterPro" id="IPR020026">
    <property type="entry name" value="PseC"/>
</dbReference>
<dbReference type="EMBL" id="WACR01000008">
    <property type="protein sequence ID" value="KAB1063531.1"/>
    <property type="molecule type" value="Genomic_DNA"/>
</dbReference>
<evidence type="ECO:0000313" key="6">
    <source>
        <dbReference type="EMBL" id="KAB1063531.1"/>
    </source>
</evidence>
<dbReference type="PANTHER" id="PTHR30244">
    <property type="entry name" value="TRANSAMINASE"/>
    <property type="match status" value="1"/>
</dbReference>
<dbReference type="GO" id="GO:0008483">
    <property type="term" value="F:transaminase activity"/>
    <property type="evidence" value="ECO:0007669"/>
    <property type="project" value="UniProtKB-KW"/>
</dbReference>
<organism evidence="6 7">
    <name type="scientific">Salibacter halophilus</name>
    <dbReference type="NCBI Taxonomy" id="1803916"/>
    <lineage>
        <taxon>Bacteria</taxon>
        <taxon>Pseudomonadati</taxon>
        <taxon>Bacteroidota</taxon>
        <taxon>Flavobacteriia</taxon>
        <taxon>Flavobacteriales</taxon>
        <taxon>Salibacteraceae</taxon>
        <taxon>Salibacter</taxon>
    </lineage>
</organism>
<dbReference type="Pfam" id="PF01041">
    <property type="entry name" value="DegT_DnrJ_EryC1"/>
    <property type="match status" value="1"/>
</dbReference>
<proteinExistence type="inferred from homology"/>
<evidence type="ECO:0000256" key="3">
    <source>
        <dbReference type="PIRSR" id="PIRSR000390-2"/>
    </source>
</evidence>
<evidence type="ECO:0000256" key="2">
    <source>
        <dbReference type="PIRSR" id="PIRSR000390-1"/>
    </source>
</evidence>
<feature type="active site" description="Proton acceptor" evidence="2">
    <location>
        <position position="209"/>
    </location>
</feature>
<dbReference type="Gene3D" id="3.40.640.10">
    <property type="entry name" value="Type I PLP-dependent aspartate aminotransferase-like (Major domain)"/>
    <property type="match status" value="1"/>
</dbReference>
<dbReference type="Proteomes" id="UP000435357">
    <property type="component" value="Unassembled WGS sequence"/>
</dbReference>
<dbReference type="GO" id="GO:0000271">
    <property type="term" value="P:polysaccharide biosynthetic process"/>
    <property type="evidence" value="ECO:0007669"/>
    <property type="project" value="TreeGrafter"/>
</dbReference>
<protein>
    <submittedName>
        <fullName evidence="6">UDP-4-amino-4, 6-dideoxy-N-acetyl-beta-L-altrosamine transaminase</fullName>
        <ecNumber evidence="6">2.6.1.92</ecNumber>
    </submittedName>
</protein>
<feature type="compositionally biased region" description="Polar residues" evidence="5">
    <location>
        <begin position="1"/>
        <end position="20"/>
    </location>
</feature>
<dbReference type="PIRSF" id="PIRSF000390">
    <property type="entry name" value="PLP_StrS"/>
    <property type="match status" value="1"/>
</dbReference>
<dbReference type="AlphaFoldDB" id="A0A6N6M5L1"/>
<comment type="caution">
    <text evidence="6">The sequence shown here is derived from an EMBL/GenBank/DDBJ whole genome shotgun (WGS) entry which is preliminary data.</text>
</comment>
<dbReference type="InterPro" id="IPR000653">
    <property type="entry name" value="DegT/StrS_aminotransferase"/>
</dbReference>
<evidence type="ECO:0000313" key="7">
    <source>
        <dbReference type="Proteomes" id="UP000435357"/>
    </source>
</evidence>
<evidence type="ECO:0000256" key="5">
    <source>
        <dbReference type="SAM" id="MobiDB-lite"/>
    </source>
</evidence>
<comment type="similarity">
    <text evidence="1 4">Belongs to the DegT/DnrJ/EryC1 family.</text>
</comment>
<dbReference type="InterPro" id="IPR015422">
    <property type="entry name" value="PyrdxlP-dep_Trfase_small"/>
</dbReference>
<feature type="modified residue" description="N6-(pyridoxal phosphate)lysine" evidence="3">
    <location>
        <position position="209"/>
    </location>
</feature>
<keyword evidence="6" id="KW-0808">Transferase</keyword>
<dbReference type="NCBIfam" id="TIGR03588">
    <property type="entry name" value="PseC"/>
    <property type="match status" value="1"/>
</dbReference>
<dbReference type="SUPFAM" id="SSF53383">
    <property type="entry name" value="PLP-dependent transferases"/>
    <property type="match status" value="1"/>
</dbReference>
<dbReference type="PANTHER" id="PTHR30244:SF34">
    <property type="entry name" value="DTDP-4-AMINO-4,6-DIDEOXYGALACTOSE TRANSAMINASE"/>
    <property type="match status" value="1"/>
</dbReference>
<keyword evidence="6" id="KW-0032">Aminotransferase</keyword>
<accession>A0A6N6M5L1</accession>
<name>A0A6N6M5L1_9FLAO</name>
<evidence type="ECO:0000256" key="1">
    <source>
        <dbReference type="ARBA" id="ARBA00037999"/>
    </source>
</evidence>
<dbReference type="GO" id="GO:0030170">
    <property type="term" value="F:pyridoxal phosphate binding"/>
    <property type="evidence" value="ECO:0007669"/>
    <property type="project" value="TreeGrafter"/>
</dbReference>
<gene>
    <name evidence="6" type="primary">pseC</name>
    <name evidence="6" type="ORF">F3059_10720</name>
</gene>
<evidence type="ECO:0000256" key="4">
    <source>
        <dbReference type="RuleBase" id="RU004508"/>
    </source>
</evidence>
<dbReference type="RefSeq" id="WP_151169076.1">
    <property type="nucleotide sequence ID" value="NZ_WACR01000008.1"/>
</dbReference>
<sequence length="434" mass="49233">MSKRNNYLEQEPKANSQQPSAIPYGKQNITQDDIDAVVEVLRSDYLTQGPKVKEFEEAFAEYVGSEYAVAVSNGTAALHLNCIVLGVKPGDKVITTPITFAASANCVRYCGGEVVFADINPETYLLDIDEVRKQLEADDDIVGIIPVDFAGRCVDMESFRQLADEFDCWIIEDACHAPGGFFENKGGEIVRAGSGRYADLAIFSFHPVKHIASGEGGMITTNDKELYEKLLELRTHGITKDSAKFQNEKQFAASQLRDSNIENRKSNSEWPGWYMEMQALGYNYRISDINCALGLSQLKRADEGLRNRHEIASCYYEAFKNLPQITDRNSQFELRTSNFELRKTKIGHAHHLYIIEVEDRLGLYNHLRENNIFAQIHYIPCHLMPYYRELGWKYGDMPNAENYYSGCISLPMYPTLSEGEQDFIIEAIDKFLNV</sequence>
<dbReference type="CDD" id="cd00616">
    <property type="entry name" value="AHBA_syn"/>
    <property type="match status" value="1"/>
</dbReference>
<dbReference type="OrthoDB" id="9810913at2"/>
<keyword evidence="7" id="KW-1185">Reference proteome</keyword>
<dbReference type="InterPro" id="IPR015424">
    <property type="entry name" value="PyrdxlP-dep_Trfase"/>
</dbReference>
<keyword evidence="3 4" id="KW-0663">Pyridoxal phosphate</keyword>
<dbReference type="Gene3D" id="3.90.1150.10">
    <property type="entry name" value="Aspartate Aminotransferase, domain 1"/>
    <property type="match status" value="1"/>
</dbReference>
<dbReference type="InterPro" id="IPR015421">
    <property type="entry name" value="PyrdxlP-dep_Trfase_major"/>
</dbReference>
<feature type="region of interest" description="Disordered" evidence="5">
    <location>
        <begin position="1"/>
        <end position="24"/>
    </location>
</feature>